<feature type="region of interest" description="Disordered" evidence="1">
    <location>
        <begin position="678"/>
        <end position="879"/>
    </location>
</feature>
<evidence type="ECO:0000313" key="3">
    <source>
        <dbReference type="Proteomes" id="UP001044222"/>
    </source>
</evidence>
<feature type="compositionally biased region" description="Low complexity" evidence="1">
    <location>
        <begin position="714"/>
        <end position="727"/>
    </location>
</feature>
<feature type="compositionally biased region" description="Low complexity" evidence="1">
    <location>
        <begin position="560"/>
        <end position="571"/>
    </location>
</feature>
<keyword evidence="3" id="KW-1185">Reference proteome</keyword>
<comment type="caution">
    <text evidence="2">The sequence shown here is derived from an EMBL/GenBank/DDBJ whole genome shotgun (WGS) entry which is preliminary data.</text>
</comment>
<dbReference type="EMBL" id="JAFIRN010000003">
    <property type="protein sequence ID" value="KAG5853045.1"/>
    <property type="molecule type" value="Genomic_DNA"/>
</dbReference>
<organism evidence="2 3">
    <name type="scientific">Anguilla anguilla</name>
    <name type="common">European freshwater eel</name>
    <name type="synonym">Muraena anguilla</name>
    <dbReference type="NCBI Taxonomy" id="7936"/>
    <lineage>
        <taxon>Eukaryota</taxon>
        <taxon>Metazoa</taxon>
        <taxon>Chordata</taxon>
        <taxon>Craniata</taxon>
        <taxon>Vertebrata</taxon>
        <taxon>Euteleostomi</taxon>
        <taxon>Actinopterygii</taxon>
        <taxon>Neopterygii</taxon>
        <taxon>Teleostei</taxon>
        <taxon>Anguilliformes</taxon>
        <taxon>Anguillidae</taxon>
        <taxon>Anguilla</taxon>
    </lineage>
</organism>
<dbReference type="AlphaFoldDB" id="A0A9D3MTH2"/>
<sequence>MAFSPSLPAPSVVACKPDLSVDAVVDTHPPKLDILAQEERHDVPGVEPVVEMDSGEGQDLSMGNAVFNLPSVTLQSGQNVQREIQVGRANLRTFLTPSFKSLGFLSPIPEISPLSGKEIHGKPSEEICANVIDEIQRYPYRTALRAVEGGGFFFGKCGNAMDISMIGAESVANFSCLDYTMESSCLQLEGEATNKLESLMKANDRVEETAKKLGAEGEEGAKESVRVLSASPCFNSRKGLVPLIMEKVQLFKSPGNVSGSSMSALNDTYNLSHSQGSSGGQSLELEAGNITAEAASGVGPIAKEGSSSQASNNNTLVLHSGATVTDSNLTFEITEKSAVGLTAEAEAMGTERADLKEALELQSGEIVAQPNLTVDITEQSGVGTWSEDSTKSLGLKNGTFNVLPDHEPVAGPNLTVDLTTPNVAGPETGSTEQRAGCQNVTIELQSDQLNEPPAGINLTFNATKQLGSEDDPVGVCEAEGGAEGQLGSLTKVENRNCNFSQSLDTEDGGGASLWSLDTSLEMKANFLVTSTPLVVPKSFSFATKPAPSEACERLSVVEHSGASSDGNNSSAFPLVHQPPPAGAKPLTRSLTRPSDLPLKCGAKAQPSNRKSLACPSGIPNPKSLHPLPRPPSSRLSLAPPPKTASGLQVPGASSLLSSTLTRISRKTGGALRNLAASSSLEASVGSTTSRRRLSISENKLPVSGLQKPRTSGQLPSSSDPSLLALRPTGQTTSKLQTLRSAAGSRPLGLGEPKVKSTQLSTSSLKQPRANAGETLPLSKRKKVDTLAHATISEPPGSPAGSQRGLRRPASLLRGPQSKLQNLGGGRISGVLATKKSGPKAPLPPDVQPTAAQVAPPSDVSRPCDDDPGVTNEGAGTQATGCEDCARYREEIARLRAELQERDQRTS</sequence>
<feature type="compositionally biased region" description="Polar residues" evidence="1">
    <location>
        <begin position="728"/>
        <end position="739"/>
    </location>
</feature>
<evidence type="ECO:0000313" key="2">
    <source>
        <dbReference type="EMBL" id="KAG5853045.1"/>
    </source>
</evidence>
<feature type="compositionally biased region" description="Low complexity" evidence="1">
    <location>
        <begin position="619"/>
        <end position="637"/>
    </location>
</feature>
<proteinExistence type="predicted"/>
<reference evidence="2" key="1">
    <citation type="submission" date="2021-01" db="EMBL/GenBank/DDBJ databases">
        <title>A chromosome-scale assembly of European eel, Anguilla anguilla.</title>
        <authorList>
            <person name="Henkel C."/>
            <person name="Jong-Raadsen S.A."/>
            <person name="Dufour S."/>
            <person name="Weltzien F.-A."/>
            <person name="Palstra A.P."/>
            <person name="Pelster B."/>
            <person name="Spaink H.P."/>
            <person name="Van Den Thillart G.E."/>
            <person name="Jansen H."/>
            <person name="Zahm M."/>
            <person name="Klopp C."/>
            <person name="Cedric C."/>
            <person name="Louis A."/>
            <person name="Berthelot C."/>
            <person name="Parey E."/>
            <person name="Roest Crollius H."/>
            <person name="Montfort J."/>
            <person name="Robinson-Rechavi M."/>
            <person name="Bucao C."/>
            <person name="Bouchez O."/>
            <person name="Gislard M."/>
            <person name="Lluch J."/>
            <person name="Milhes M."/>
            <person name="Lampietro C."/>
            <person name="Lopez Roques C."/>
            <person name="Donnadieu C."/>
            <person name="Braasch I."/>
            <person name="Desvignes T."/>
            <person name="Postlethwait J."/>
            <person name="Bobe J."/>
            <person name="Guiguen Y."/>
            <person name="Dirks R."/>
        </authorList>
    </citation>
    <scope>NUCLEOTIDE SEQUENCE</scope>
    <source>
        <strain evidence="2">Tag_6206</strain>
        <tissue evidence="2">Liver</tissue>
    </source>
</reference>
<evidence type="ECO:0000256" key="1">
    <source>
        <dbReference type="SAM" id="MobiDB-lite"/>
    </source>
</evidence>
<feature type="compositionally biased region" description="Polar residues" evidence="1">
    <location>
        <begin position="755"/>
        <end position="765"/>
    </location>
</feature>
<gene>
    <name evidence="2" type="ORF">ANANG_G00068950</name>
</gene>
<feature type="region of interest" description="Disordered" evidence="1">
    <location>
        <begin position="557"/>
        <end position="650"/>
    </location>
</feature>
<name>A0A9D3MTH2_ANGAN</name>
<accession>A0A9D3MTH2</accession>
<feature type="compositionally biased region" description="Polar residues" evidence="1">
    <location>
        <begin position="678"/>
        <end position="688"/>
    </location>
</feature>
<protein>
    <submittedName>
        <fullName evidence="2">Uncharacterized protein</fullName>
    </submittedName>
</protein>
<dbReference type="Proteomes" id="UP001044222">
    <property type="component" value="Unassembled WGS sequence"/>
</dbReference>